<keyword evidence="2" id="KW-1185">Reference proteome</keyword>
<evidence type="ECO:0000313" key="1">
    <source>
        <dbReference type="EMBL" id="RLV96758.1"/>
    </source>
</evidence>
<dbReference type="EMBL" id="QUSF01000069">
    <property type="protein sequence ID" value="RLV96758.1"/>
    <property type="molecule type" value="Genomic_DNA"/>
</dbReference>
<evidence type="ECO:0000313" key="2">
    <source>
        <dbReference type="Proteomes" id="UP000276834"/>
    </source>
</evidence>
<name>A0A3L8S3R2_CHLGU</name>
<gene>
    <name evidence="1" type="ORF">DV515_00012531</name>
</gene>
<comment type="caution">
    <text evidence="1">The sequence shown here is derived from an EMBL/GenBank/DDBJ whole genome shotgun (WGS) entry which is preliminary data.</text>
</comment>
<protein>
    <submittedName>
        <fullName evidence="1">Uncharacterized protein</fullName>
    </submittedName>
</protein>
<sequence length="140" mass="14438">MAAPSHPITHLWGLIPVFGQSHPGIVAGGVSPVGAARLSQGDDFPDEVADLLEGAIGIFPAVGNDGPGRREQAQGEPVGFGGPWADVGSAGLGEASLVSRLLVQLCSQGREQGENPLQECRLLAPSCGISVHFYKAMWDG</sequence>
<proteinExistence type="predicted"/>
<organism evidence="1 2">
    <name type="scientific">Chloebia gouldiae</name>
    <name type="common">Gouldian finch</name>
    <name type="synonym">Erythrura gouldiae</name>
    <dbReference type="NCBI Taxonomy" id="44316"/>
    <lineage>
        <taxon>Eukaryota</taxon>
        <taxon>Metazoa</taxon>
        <taxon>Chordata</taxon>
        <taxon>Craniata</taxon>
        <taxon>Vertebrata</taxon>
        <taxon>Euteleostomi</taxon>
        <taxon>Archelosauria</taxon>
        <taxon>Archosauria</taxon>
        <taxon>Dinosauria</taxon>
        <taxon>Saurischia</taxon>
        <taxon>Theropoda</taxon>
        <taxon>Coelurosauria</taxon>
        <taxon>Aves</taxon>
        <taxon>Neognathae</taxon>
        <taxon>Neoaves</taxon>
        <taxon>Telluraves</taxon>
        <taxon>Australaves</taxon>
        <taxon>Passeriformes</taxon>
        <taxon>Passeroidea</taxon>
        <taxon>Passeridae</taxon>
        <taxon>Chloebia</taxon>
    </lineage>
</organism>
<accession>A0A3L8S3R2</accession>
<reference evidence="1 2" key="1">
    <citation type="journal article" date="2018" name="Proc. R. Soc. B">
        <title>A non-coding region near Follistatin controls head colour polymorphism in the Gouldian finch.</title>
        <authorList>
            <person name="Toomey M.B."/>
            <person name="Marques C.I."/>
            <person name="Andrade P."/>
            <person name="Araujo P.M."/>
            <person name="Sabatino S."/>
            <person name="Gazda M.A."/>
            <person name="Afonso S."/>
            <person name="Lopes R.J."/>
            <person name="Corbo J.C."/>
            <person name="Carneiro M."/>
        </authorList>
    </citation>
    <scope>NUCLEOTIDE SEQUENCE [LARGE SCALE GENOMIC DNA]</scope>
    <source>
        <strain evidence="1">Red01</strain>
        <tissue evidence="1">Muscle</tissue>
    </source>
</reference>
<dbReference type="AlphaFoldDB" id="A0A3L8S3R2"/>
<dbReference type="Proteomes" id="UP000276834">
    <property type="component" value="Unassembled WGS sequence"/>
</dbReference>